<feature type="domain" description="DUF6268" evidence="1">
    <location>
        <begin position="70"/>
        <end position="272"/>
    </location>
</feature>
<dbReference type="AlphaFoldDB" id="A0A964TC39"/>
<protein>
    <recommendedName>
        <fullName evidence="1">DUF6268 domain-containing protein</fullName>
    </recommendedName>
</protein>
<accession>A0A964TC39</accession>
<dbReference type="SUPFAM" id="SSF56935">
    <property type="entry name" value="Porins"/>
    <property type="match status" value="1"/>
</dbReference>
<dbReference type="Proteomes" id="UP000667650">
    <property type="component" value="Unassembled WGS sequence"/>
</dbReference>
<dbReference type="InterPro" id="IPR046235">
    <property type="entry name" value="DUF6268"/>
</dbReference>
<sequence length="297" mass="32642">MKTRIITTIFFLTILFQIKAQDEGFNVAGITYTFNPAVRLENPSNEQLGDTEINLSEFRAFFLAPFKLKNEKTTLFAGVDYTFLGGPLNDLPNDRNVEANLHALKFSAGINQKLNDRWAIRAILSPTIASDFSGSLSSDAFTLQASGLVRHITENGFTYGLGAAYINGFGEPQLVPLAEFVYRKGNLDIVILAPIQAAVRYRLNKVILGFRVDLQGNEYALNVEDANGNIGQVQSVKFSRYNIGPTIATDLSKSVRLQLSGGISLKRKLTATDVNGDTEDYGLENGAFLKASFLLIK</sequence>
<keyword evidence="3" id="KW-1185">Reference proteome</keyword>
<dbReference type="Pfam" id="PF19783">
    <property type="entry name" value="DUF6268"/>
    <property type="match status" value="1"/>
</dbReference>
<proteinExistence type="predicted"/>
<name>A0A964TC39_9FLAO</name>
<dbReference type="EMBL" id="JAAABI010000001">
    <property type="protein sequence ID" value="NAY91293.1"/>
    <property type="molecule type" value="Genomic_DNA"/>
</dbReference>
<comment type="caution">
    <text evidence="2">The sequence shown here is derived from an EMBL/GenBank/DDBJ whole genome shotgun (WGS) entry which is preliminary data.</text>
</comment>
<evidence type="ECO:0000259" key="1">
    <source>
        <dbReference type="Pfam" id="PF19783"/>
    </source>
</evidence>
<evidence type="ECO:0000313" key="3">
    <source>
        <dbReference type="Proteomes" id="UP000667650"/>
    </source>
</evidence>
<evidence type="ECO:0000313" key="2">
    <source>
        <dbReference type="EMBL" id="NAY91293.1"/>
    </source>
</evidence>
<reference evidence="2" key="1">
    <citation type="submission" date="2020-01" db="EMBL/GenBank/DDBJ databases">
        <title>Muricauda ochracea sp. nov., isolated from a tidal flat of Garorim bay in Korea.</title>
        <authorList>
            <person name="Kim D."/>
            <person name="Yoo Y."/>
            <person name="Kim J.-J."/>
        </authorList>
    </citation>
    <scope>NUCLEOTIDE SEQUENCE</scope>
    <source>
        <strain evidence="2">JGD-17</strain>
    </source>
</reference>
<organism evidence="2 3">
    <name type="scientific">Flagellimonas ochracea</name>
    <dbReference type="NCBI Taxonomy" id="2696472"/>
    <lineage>
        <taxon>Bacteria</taxon>
        <taxon>Pseudomonadati</taxon>
        <taxon>Bacteroidota</taxon>
        <taxon>Flavobacteriia</taxon>
        <taxon>Flavobacteriales</taxon>
        <taxon>Flavobacteriaceae</taxon>
        <taxon>Flagellimonas</taxon>
    </lineage>
</organism>
<dbReference type="RefSeq" id="WP_166522664.1">
    <property type="nucleotide sequence ID" value="NZ_JAAABI010000001.1"/>
</dbReference>
<gene>
    <name evidence="2" type="ORF">GTQ34_05110</name>
</gene>